<dbReference type="Gene3D" id="2.160.10.10">
    <property type="entry name" value="Hexapeptide repeat proteins"/>
    <property type="match status" value="1"/>
</dbReference>
<feature type="domain" description="Mannose-1-phosphate guanyltransferase C-terminal" evidence="7">
    <location>
        <begin position="47"/>
        <end position="147"/>
    </location>
</feature>
<comment type="subcellular location">
    <subcellularLocation>
        <location evidence="1">Cytoplasm</location>
        <location evidence="1">Cytoskeleton</location>
    </subcellularLocation>
</comment>
<dbReference type="GO" id="GO:0007052">
    <property type="term" value="P:mitotic spindle organization"/>
    <property type="evidence" value="ECO:0007669"/>
    <property type="project" value="TreeGrafter"/>
</dbReference>
<keyword evidence="4" id="KW-0963">Cytoplasm</keyword>
<comment type="caution">
    <text evidence="8">The sequence shown here is derived from an EMBL/GenBank/DDBJ whole genome shotgun (WGS) entry which is preliminary data.</text>
</comment>
<dbReference type="STRING" id="2082308.A0A2K1QNQ4"/>
<dbReference type="AlphaFoldDB" id="A0A2K1QNQ4"/>
<dbReference type="InParanoid" id="A0A2K1QNQ4"/>
<evidence type="ECO:0000256" key="6">
    <source>
        <dbReference type="ARBA" id="ARBA00034687"/>
    </source>
</evidence>
<dbReference type="OrthoDB" id="2355at2759"/>
<dbReference type="GO" id="GO:0070840">
    <property type="term" value="F:dynein complex binding"/>
    <property type="evidence" value="ECO:0007669"/>
    <property type="project" value="TreeGrafter"/>
</dbReference>
<keyword evidence="9" id="KW-1185">Reference proteome</keyword>
<dbReference type="PANTHER" id="PTHR13072">
    <property type="entry name" value="DYNACTIN 6"/>
    <property type="match status" value="1"/>
</dbReference>
<evidence type="ECO:0000256" key="4">
    <source>
        <dbReference type="ARBA" id="ARBA00022490"/>
    </source>
</evidence>
<keyword evidence="5" id="KW-0206">Cytoskeleton</keyword>
<protein>
    <recommendedName>
        <fullName evidence="3">Dynactin subunit 6</fullName>
    </recommendedName>
</protein>
<evidence type="ECO:0000256" key="5">
    <source>
        <dbReference type="ARBA" id="ARBA00023212"/>
    </source>
</evidence>
<dbReference type="GO" id="GO:0005869">
    <property type="term" value="C:dynactin complex"/>
    <property type="evidence" value="ECO:0007669"/>
    <property type="project" value="InterPro"/>
</dbReference>
<comment type="function">
    <text evidence="6">Part of the dynactin complex that activates the molecular motor dynein for ultra-processive transport along microtubules.</text>
</comment>
<gene>
    <name evidence="8" type="ORF">CAC42_4605</name>
</gene>
<comment type="similarity">
    <text evidence="2">Belongs to the dynactin subunits 5/6 family. Dynactin subunit 6 subfamily.</text>
</comment>
<reference evidence="8 9" key="1">
    <citation type="submission" date="2017-06" db="EMBL/GenBank/DDBJ databases">
        <title>Draft genome sequence of a variant of Elsinoe murrayae.</title>
        <authorList>
            <person name="Cheng Q."/>
        </authorList>
    </citation>
    <scope>NUCLEOTIDE SEQUENCE [LARGE SCALE GENOMIC DNA]</scope>
    <source>
        <strain evidence="8 9">CQ-2017a</strain>
    </source>
</reference>
<dbReference type="EMBL" id="NKHZ01000055">
    <property type="protein sequence ID" value="PNS16641.1"/>
    <property type="molecule type" value="Genomic_DNA"/>
</dbReference>
<sequence length="193" mass="20242">MSSKPSRPSSVATAVPPTIKPPCKIDNKAIISDKAMLVGSYTISIGPNAVLHPFAKIDATQAPVTIGEYCIICERATVGGGSQGHAVVIGGHTVVETGAIVEASTIGKGSTVGAFARLGPASELGQFCKVTPLCHLEKGTIVPDFSVIMDQNSSRIDLTAVGREDIQSLKLKGQEMHVDTLRRLIPSNIAKWI</sequence>
<dbReference type="SUPFAM" id="SSF51161">
    <property type="entry name" value="Trimeric LpxA-like enzymes"/>
    <property type="match status" value="1"/>
</dbReference>
<dbReference type="Pfam" id="PF25087">
    <property type="entry name" value="GMPPB_C"/>
    <property type="match status" value="1"/>
</dbReference>
<evidence type="ECO:0000256" key="1">
    <source>
        <dbReference type="ARBA" id="ARBA00004245"/>
    </source>
</evidence>
<evidence type="ECO:0000313" key="8">
    <source>
        <dbReference type="EMBL" id="PNS16641.1"/>
    </source>
</evidence>
<dbReference type="InterPro" id="IPR011004">
    <property type="entry name" value="Trimer_LpxA-like_sf"/>
</dbReference>
<dbReference type="Proteomes" id="UP000243797">
    <property type="component" value="Unassembled WGS sequence"/>
</dbReference>
<dbReference type="PANTHER" id="PTHR13072:SF0">
    <property type="entry name" value="DYNACTIN SUBUNIT 6"/>
    <property type="match status" value="1"/>
</dbReference>
<accession>A0A2K1QNQ4</accession>
<proteinExistence type="inferred from homology"/>
<organism evidence="8 9">
    <name type="scientific">Sphaceloma murrayae</name>
    <dbReference type="NCBI Taxonomy" id="2082308"/>
    <lineage>
        <taxon>Eukaryota</taxon>
        <taxon>Fungi</taxon>
        <taxon>Dikarya</taxon>
        <taxon>Ascomycota</taxon>
        <taxon>Pezizomycotina</taxon>
        <taxon>Dothideomycetes</taxon>
        <taxon>Dothideomycetidae</taxon>
        <taxon>Myriangiales</taxon>
        <taxon>Elsinoaceae</taxon>
        <taxon>Sphaceloma</taxon>
    </lineage>
</organism>
<evidence type="ECO:0000256" key="3">
    <source>
        <dbReference type="ARBA" id="ARBA00016573"/>
    </source>
</evidence>
<name>A0A2K1QNQ4_9PEZI</name>
<evidence type="ECO:0000259" key="7">
    <source>
        <dbReference type="Pfam" id="PF25087"/>
    </source>
</evidence>
<dbReference type="InterPro" id="IPR027777">
    <property type="entry name" value="DCTN6"/>
</dbReference>
<evidence type="ECO:0000313" key="9">
    <source>
        <dbReference type="Proteomes" id="UP000243797"/>
    </source>
</evidence>
<dbReference type="InterPro" id="IPR056729">
    <property type="entry name" value="GMPPB_C"/>
</dbReference>
<evidence type="ECO:0000256" key="2">
    <source>
        <dbReference type="ARBA" id="ARBA00007719"/>
    </source>
</evidence>